<dbReference type="InterPro" id="IPR024515">
    <property type="entry name" value="DUF3397"/>
</dbReference>
<dbReference type="InterPro" id="IPR016945">
    <property type="entry name" value="UCP030092"/>
</dbReference>
<dbReference type="Pfam" id="PF11877">
    <property type="entry name" value="DUF3397"/>
    <property type="match status" value="1"/>
</dbReference>
<keyword evidence="1" id="KW-1133">Transmembrane helix</keyword>
<protein>
    <submittedName>
        <fullName evidence="2">ABC-type Na+ efflux pump permease subunit</fullName>
    </submittedName>
</protein>
<dbReference type="Proteomes" id="UP000551878">
    <property type="component" value="Unassembled WGS sequence"/>
</dbReference>
<accession>A0A840QLE2</accession>
<evidence type="ECO:0000313" key="3">
    <source>
        <dbReference type="Proteomes" id="UP000551878"/>
    </source>
</evidence>
<dbReference type="EMBL" id="JACHHB010000001">
    <property type="protein sequence ID" value="MBB5172185.1"/>
    <property type="molecule type" value="Genomic_DNA"/>
</dbReference>
<evidence type="ECO:0000256" key="1">
    <source>
        <dbReference type="SAM" id="Phobius"/>
    </source>
</evidence>
<dbReference type="AlphaFoldDB" id="A0A840QLE2"/>
<sequence>MSTIFGAFIATLVTVPFLGLFLFYIITVKWNKNPSRSLKIAVDGSTILFIASVQVMIAEIWNVSIFWLTILFFLLLTALITFLYWKKYEDVYLLKVVRQVWRLHFLIFVAFYLIFMLYGMVTTVEAVVANQNYWS</sequence>
<name>A0A840QLE2_9BACI</name>
<comment type="caution">
    <text evidence="2">The sequence shown here is derived from an EMBL/GenBank/DDBJ whole genome shotgun (WGS) entry which is preliminary data.</text>
</comment>
<keyword evidence="1" id="KW-0472">Membrane</keyword>
<keyword evidence="1" id="KW-0812">Transmembrane</keyword>
<feature type="transmembrane region" description="Helical" evidence="1">
    <location>
        <begin position="40"/>
        <end position="58"/>
    </location>
</feature>
<keyword evidence="3" id="KW-1185">Reference proteome</keyword>
<feature type="transmembrane region" description="Helical" evidence="1">
    <location>
        <begin position="6"/>
        <end position="28"/>
    </location>
</feature>
<proteinExistence type="predicted"/>
<feature type="transmembrane region" description="Helical" evidence="1">
    <location>
        <begin position="64"/>
        <end position="85"/>
    </location>
</feature>
<organism evidence="2 3">
    <name type="scientific">Texcoconibacillus texcoconensis</name>
    <dbReference type="NCBI Taxonomy" id="1095777"/>
    <lineage>
        <taxon>Bacteria</taxon>
        <taxon>Bacillati</taxon>
        <taxon>Bacillota</taxon>
        <taxon>Bacilli</taxon>
        <taxon>Bacillales</taxon>
        <taxon>Bacillaceae</taxon>
        <taxon>Texcoconibacillus</taxon>
    </lineage>
</organism>
<dbReference type="PIRSF" id="PIRSF030092">
    <property type="entry name" value="UCP030092"/>
    <property type="match status" value="1"/>
</dbReference>
<feature type="transmembrane region" description="Helical" evidence="1">
    <location>
        <begin position="105"/>
        <end position="129"/>
    </location>
</feature>
<gene>
    <name evidence="2" type="ORF">HNQ41_000325</name>
</gene>
<evidence type="ECO:0000313" key="2">
    <source>
        <dbReference type="EMBL" id="MBB5172185.1"/>
    </source>
</evidence>
<reference evidence="2 3" key="1">
    <citation type="submission" date="2020-08" db="EMBL/GenBank/DDBJ databases">
        <title>Genomic Encyclopedia of Type Strains, Phase IV (KMG-IV): sequencing the most valuable type-strain genomes for metagenomic binning, comparative biology and taxonomic classification.</title>
        <authorList>
            <person name="Goeker M."/>
        </authorList>
    </citation>
    <scope>NUCLEOTIDE SEQUENCE [LARGE SCALE GENOMIC DNA]</scope>
    <source>
        <strain evidence="2 3">DSM 24696</strain>
    </source>
</reference>
<dbReference type="RefSeq" id="WP_184662656.1">
    <property type="nucleotide sequence ID" value="NZ_JACHHB010000001.1"/>
</dbReference>